<feature type="domain" description="PAS" evidence="7">
    <location>
        <begin position="144"/>
        <end position="190"/>
    </location>
</feature>
<dbReference type="PROSITE" id="PS50109">
    <property type="entry name" value="HIS_KIN"/>
    <property type="match status" value="1"/>
</dbReference>
<dbReference type="GeneID" id="87818722"/>
<dbReference type="InterPro" id="IPR000700">
    <property type="entry name" value="PAS-assoc_C"/>
</dbReference>
<dbReference type="SUPFAM" id="SSF55874">
    <property type="entry name" value="ATPase domain of HSP90 chaperone/DNA topoisomerase II/histidine kinase"/>
    <property type="match status" value="1"/>
</dbReference>
<sequence length="817" mass="89559">MRPDSEPGPASNAADPGLLFDLAPLALLALSPDWRITKTSALFLADWGVSVTDCVGEELLPFVAAQLRPTRPTQLAQLTTSIDDALAARAERSTGPISTSYGASWRARIIPIFRQDELLSIILEWHDGLGSPVETDFGKSGFSTDEAFRLLVQNVKDYAICLLDPRGHIITWNAGAELLQGYTRDEIIGKHFSVFYGKADLDIKKPQVELDICIREGRIEDEGWRCRKDGSQFWADIVMTTVYKDGLHVGFGIVTRDLTERKSAESRLIAAYEESEKLKSDFLANMSHEIRTPMHGMLAACALLLDTALTTKQREMVGVMEESGQVLLQVIDDILDYSKLTSGNFSMQSGLVGVTGIITSMVRSLRDTSAPAVHFELFLDPDLPRSVQGDPLRYRQILQNLVSNAAKFTDKGSIRVAASVESEDDSGYTILTEVTDTGIGIPEDAAANLFTPFTQFDGTTTKRYKGTGLGLSIAKSLAELMDGRIGYRPNPDRQGSVFWFTAHFKKIQTLEGMQERRTTMALEGNSGEPPPPRSNEVDSDLLAEIQAASPTKHMLVVEDNLINQKVMVGMLRALSFQHIELASNGLDAVKMVRRKPAAYDMVLMDISMPVMDGNKAAREIRAAGILLPIVAMTAHALKGDRERCLEHGMNDYIAKPVDKKLLVRLLVKWLLRTTDYRKNHEERLAELQRYRQDMGQALTPSMEGQPFSCQVPDGIGTPGSPSSPGPFSAGFVPPKGFDDLPDGPAGHTEFTTDKSAHSTTNKAGPALAERPRFTQASTPIRLSDRAMRQAQDEDKVAGRSVSGESVATETSGDGNRA</sequence>
<feature type="domain" description="Response regulatory" evidence="6">
    <location>
        <begin position="553"/>
        <end position="670"/>
    </location>
</feature>
<dbReference type="Pfam" id="PF02518">
    <property type="entry name" value="HATPase_c"/>
    <property type="match status" value="1"/>
</dbReference>
<keyword evidence="1 3" id="KW-0597">Phosphoprotein</keyword>
<dbReference type="PROSITE" id="PS50113">
    <property type="entry name" value="PAC"/>
    <property type="match status" value="1"/>
</dbReference>
<dbReference type="PROSITE" id="PS50110">
    <property type="entry name" value="RESPONSE_REGULATORY"/>
    <property type="match status" value="1"/>
</dbReference>
<dbReference type="PANTHER" id="PTHR45339">
    <property type="entry name" value="HYBRID SIGNAL TRANSDUCTION HISTIDINE KINASE J"/>
    <property type="match status" value="1"/>
</dbReference>
<keyword evidence="10" id="KW-1185">Reference proteome</keyword>
<dbReference type="RefSeq" id="XP_062633351.1">
    <property type="nucleotide sequence ID" value="XM_062782109.1"/>
</dbReference>
<dbReference type="Gene3D" id="3.30.450.20">
    <property type="entry name" value="PAS domain"/>
    <property type="match status" value="1"/>
</dbReference>
<dbReference type="SUPFAM" id="SSF52172">
    <property type="entry name" value="CheY-like"/>
    <property type="match status" value="1"/>
</dbReference>
<dbReference type="AlphaFoldDB" id="A0AAN6UWU4"/>
<dbReference type="Gene3D" id="1.10.287.130">
    <property type="match status" value="1"/>
</dbReference>
<evidence type="ECO:0000256" key="1">
    <source>
        <dbReference type="ARBA" id="ARBA00022553"/>
    </source>
</evidence>
<dbReference type="SMART" id="SM00387">
    <property type="entry name" value="HATPase_c"/>
    <property type="match status" value="1"/>
</dbReference>
<dbReference type="PROSITE" id="PS50112">
    <property type="entry name" value="PAS"/>
    <property type="match status" value="1"/>
</dbReference>
<feature type="modified residue" description="4-aspartylphosphate" evidence="3">
    <location>
        <position position="605"/>
    </location>
</feature>
<organism evidence="9 10">
    <name type="scientific">Dichotomopilus funicola</name>
    <dbReference type="NCBI Taxonomy" id="1934379"/>
    <lineage>
        <taxon>Eukaryota</taxon>
        <taxon>Fungi</taxon>
        <taxon>Dikarya</taxon>
        <taxon>Ascomycota</taxon>
        <taxon>Pezizomycotina</taxon>
        <taxon>Sordariomycetes</taxon>
        <taxon>Sordariomycetidae</taxon>
        <taxon>Sordariales</taxon>
        <taxon>Chaetomiaceae</taxon>
        <taxon>Dichotomopilus</taxon>
    </lineage>
</organism>
<evidence type="ECO:0000256" key="3">
    <source>
        <dbReference type="PROSITE-ProRule" id="PRU00169"/>
    </source>
</evidence>
<feature type="compositionally biased region" description="Basic and acidic residues" evidence="4">
    <location>
        <begin position="782"/>
        <end position="797"/>
    </location>
</feature>
<evidence type="ECO:0000259" key="8">
    <source>
        <dbReference type="PROSITE" id="PS50113"/>
    </source>
</evidence>
<dbReference type="InterPro" id="IPR036097">
    <property type="entry name" value="HisK_dim/P_sf"/>
</dbReference>
<reference evidence="9" key="1">
    <citation type="journal article" date="2023" name="Mol. Phylogenet. Evol.">
        <title>Genome-scale phylogeny and comparative genomics of the fungal order Sordariales.</title>
        <authorList>
            <person name="Hensen N."/>
            <person name="Bonometti L."/>
            <person name="Westerberg I."/>
            <person name="Brannstrom I.O."/>
            <person name="Guillou S."/>
            <person name="Cros-Aarteil S."/>
            <person name="Calhoun S."/>
            <person name="Haridas S."/>
            <person name="Kuo A."/>
            <person name="Mondo S."/>
            <person name="Pangilinan J."/>
            <person name="Riley R."/>
            <person name="LaButti K."/>
            <person name="Andreopoulos B."/>
            <person name="Lipzen A."/>
            <person name="Chen C."/>
            <person name="Yan M."/>
            <person name="Daum C."/>
            <person name="Ng V."/>
            <person name="Clum A."/>
            <person name="Steindorff A."/>
            <person name="Ohm R.A."/>
            <person name="Martin F."/>
            <person name="Silar P."/>
            <person name="Natvig D.O."/>
            <person name="Lalanne C."/>
            <person name="Gautier V."/>
            <person name="Ament-Velasquez S.L."/>
            <person name="Kruys A."/>
            <person name="Hutchinson M.I."/>
            <person name="Powell A.J."/>
            <person name="Barry K."/>
            <person name="Miller A.N."/>
            <person name="Grigoriev I.V."/>
            <person name="Debuchy R."/>
            <person name="Gladieux P."/>
            <person name="Hiltunen Thoren M."/>
            <person name="Johannesson H."/>
        </authorList>
    </citation>
    <scope>NUCLEOTIDE SEQUENCE</scope>
    <source>
        <strain evidence="9">CBS 141.50</strain>
    </source>
</reference>
<dbReference type="CDD" id="cd00082">
    <property type="entry name" value="HisKA"/>
    <property type="match status" value="1"/>
</dbReference>
<dbReference type="Gene3D" id="3.30.565.10">
    <property type="entry name" value="Histidine kinase-like ATPase, C-terminal domain"/>
    <property type="match status" value="1"/>
</dbReference>
<dbReference type="PANTHER" id="PTHR45339:SF1">
    <property type="entry name" value="HYBRID SIGNAL TRANSDUCTION HISTIDINE KINASE J"/>
    <property type="match status" value="1"/>
</dbReference>
<dbReference type="SMART" id="SM00388">
    <property type="entry name" value="HisKA"/>
    <property type="match status" value="1"/>
</dbReference>
<dbReference type="Pfam" id="PF13426">
    <property type="entry name" value="PAS_9"/>
    <property type="match status" value="1"/>
</dbReference>
<dbReference type="InterPro" id="IPR001789">
    <property type="entry name" value="Sig_transdc_resp-reg_receiver"/>
</dbReference>
<dbReference type="CDD" id="cd17546">
    <property type="entry name" value="REC_hyHK_CKI1_RcsC-like"/>
    <property type="match status" value="1"/>
</dbReference>
<evidence type="ECO:0000256" key="4">
    <source>
        <dbReference type="SAM" id="MobiDB-lite"/>
    </source>
</evidence>
<feature type="domain" description="Histidine kinase" evidence="5">
    <location>
        <begin position="285"/>
        <end position="506"/>
    </location>
</feature>
<dbReference type="Gene3D" id="3.40.50.2300">
    <property type="match status" value="1"/>
</dbReference>
<gene>
    <name evidence="9" type="ORF">C8A04DRAFT_32477</name>
</gene>
<dbReference type="NCBIfam" id="TIGR00229">
    <property type="entry name" value="sensory_box"/>
    <property type="match status" value="1"/>
</dbReference>
<dbReference type="EMBL" id="MU853643">
    <property type="protein sequence ID" value="KAK4139980.1"/>
    <property type="molecule type" value="Genomic_DNA"/>
</dbReference>
<dbReference type="InterPro" id="IPR003661">
    <property type="entry name" value="HisK_dim/P_dom"/>
</dbReference>
<dbReference type="Pfam" id="PF00072">
    <property type="entry name" value="Response_reg"/>
    <property type="match status" value="1"/>
</dbReference>
<feature type="compositionally biased region" description="Polar residues" evidence="4">
    <location>
        <begin position="802"/>
        <end position="817"/>
    </location>
</feature>
<dbReference type="InterPro" id="IPR011006">
    <property type="entry name" value="CheY-like_superfamily"/>
</dbReference>
<evidence type="ECO:0000259" key="5">
    <source>
        <dbReference type="PROSITE" id="PS50109"/>
    </source>
</evidence>
<name>A0AAN6UWU4_9PEZI</name>
<evidence type="ECO:0000256" key="2">
    <source>
        <dbReference type="ARBA" id="ARBA00023012"/>
    </source>
</evidence>
<keyword evidence="2" id="KW-0902">Two-component regulatory system</keyword>
<evidence type="ECO:0000259" key="6">
    <source>
        <dbReference type="PROSITE" id="PS50110"/>
    </source>
</evidence>
<feature type="domain" description="PAC" evidence="8">
    <location>
        <begin position="219"/>
        <end position="270"/>
    </location>
</feature>
<dbReference type="SMART" id="SM00448">
    <property type="entry name" value="REC"/>
    <property type="match status" value="1"/>
</dbReference>
<dbReference type="SUPFAM" id="SSF55785">
    <property type="entry name" value="PYP-like sensor domain (PAS domain)"/>
    <property type="match status" value="1"/>
</dbReference>
<dbReference type="InterPro" id="IPR003594">
    <property type="entry name" value="HATPase_dom"/>
</dbReference>
<dbReference type="SUPFAM" id="SSF47384">
    <property type="entry name" value="Homodimeric domain of signal transducing histidine kinase"/>
    <property type="match status" value="1"/>
</dbReference>
<dbReference type="CDD" id="cd00130">
    <property type="entry name" value="PAS"/>
    <property type="match status" value="1"/>
</dbReference>
<evidence type="ECO:0000259" key="7">
    <source>
        <dbReference type="PROSITE" id="PS50112"/>
    </source>
</evidence>
<dbReference type="SMART" id="SM00091">
    <property type="entry name" value="PAS"/>
    <property type="match status" value="2"/>
</dbReference>
<reference evidence="9" key="2">
    <citation type="submission" date="2023-05" db="EMBL/GenBank/DDBJ databases">
        <authorList>
            <consortium name="Lawrence Berkeley National Laboratory"/>
            <person name="Steindorff A."/>
            <person name="Hensen N."/>
            <person name="Bonometti L."/>
            <person name="Westerberg I."/>
            <person name="Brannstrom I.O."/>
            <person name="Guillou S."/>
            <person name="Cros-Aarteil S."/>
            <person name="Calhoun S."/>
            <person name="Haridas S."/>
            <person name="Kuo A."/>
            <person name="Mondo S."/>
            <person name="Pangilinan J."/>
            <person name="Riley R."/>
            <person name="Labutti K."/>
            <person name="Andreopoulos B."/>
            <person name="Lipzen A."/>
            <person name="Chen C."/>
            <person name="Yanf M."/>
            <person name="Daum C."/>
            <person name="Ng V."/>
            <person name="Clum A."/>
            <person name="Ohm R."/>
            <person name="Martin F."/>
            <person name="Silar P."/>
            <person name="Natvig D."/>
            <person name="Lalanne C."/>
            <person name="Gautier V."/>
            <person name="Ament-Velasquez S.L."/>
            <person name="Kruys A."/>
            <person name="Hutchinson M.I."/>
            <person name="Powell A.J."/>
            <person name="Barry K."/>
            <person name="Miller A.N."/>
            <person name="Grigoriev I.V."/>
            <person name="Debuchy R."/>
            <person name="Gladieux P."/>
            <person name="Thoren M.H."/>
            <person name="Johannesson H."/>
        </authorList>
    </citation>
    <scope>NUCLEOTIDE SEQUENCE</scope>
    <source>
        <strain evidence="9">CBS 141.50</strain>
    </source>
</reference>
<proteinExistence type="predicted"/>
<feature type="region of interest" description="Disordered" evidence="4">
    <location>
        <begin position="701"/>
        <end position="817"/>
    </location>
</feature>
<comment type="caution">
    <text evidence="9">The sequence shown here is derived from an EMBL/GenBank/DDBJ whole genome shotgun (WGS) entry which is preliminary data.</text>
</comment>
<evidence type="ECO:0000313" key="9">
    <source>
        <dbReference type="EMBL" id="KAK4139980.1"/>
    </source>
</evidence>
<dbReference type="FunFam" id="3.30.565.10:FF:000010">
    <property type="entry name" value="Sensor histidine kinase RcsC"/>
    <property type="match status" value="1"/>
</dbReference>
<dbReference type="Proteomes" id="UP001302676">
    <property type="component" value="Unassembled WGS sequence"/>
</dbReference>
<dbReference type="InterPro" id="IPR036890">
    <property type="entry name" value="HATPase_C_sf"/>
</dbReference>
<evidence type="ECO:0000313" key="10">
    <source>
        <dbReference type="Proteomes" id="UP001302676"/>
    </source>
</evidence>
<dbReference type="Pfam" id="PF00512">
    <property type="entry name" value="HisKA"/>
    <property type="match status" value="1"/>
</dbReference>
<feature type="compositionally biased region" description="Low complexity" evidence="4">
    <location>
        <begin position="712"/>
        <end position="734"/>
    </location>
</feature>
<dbReference type="PRINTS" id="PR00344">
    <property type="entry name" value="BCTRLSENSOR"/>
</dbReference>
<protein>
    <submittedName>
        <fullName evidence="9">Uncharacterized protein</fullName>
    </submittedName>
</protein>
<dbReference type="InterPro" id="IPR035965">
    <property type="entry name" value="PAS-like_dom_sf"/>
</dbReference>
<accession>A0AAN6UWU4</accession>
<dbReference type="InterPro" id="IPR004358">
    <property type="entry name" value="Sig_transdc_His_kin-like_C"/>
</dbReference>
<dbReference type="InterPro" id="IPR005467">
    <property type="entry name" value="His_kinase_dom"/>
</dbReference>
<dbReference type="GO" id="GO:0000155">
    <property type="term" value="F:phosphorelay sensor kinase activity"/>
    <property type="evidence" value="ECO:0007669"/>
    <property type="project" value="InterPro"/>
</dbReference>
<dbReference type="CDD" id="cd16922">
    <property type="entry name" value="HATPase_EvgS-ArcB-TorS-like"/>
    <property type="match status" value="1"/>
</dbReference>
<dbReference type="InterPro" id="IPR000014">
    <property type="entry name" value="PAS"/>
</dbReference>